<dbReference type="OrthoDB" id="8825892at2759"/>
<feature type="compositionally biased region" description="Basic and acidic residues" evidence="1">
    <location>
        <begin position="329"/>
        <end position="350"/>
    </location>
</feature>
<dbReference type="SMART" id="SM00409">
    <property type="entry name" value="IG"/>
    <property type="match status" value="2"/>
</dbReference>
<sequence>MTMEKQLRWRQLFLIITVLPCCSSLQVSIPVAEYEVARGGDISMTCSFVPARPVVNNFVLSWEAYPDKDGDALKSVATYFLNSPIDIAPAYEGRAFLEVDITNQVSTLRLTKVTMQDNRRYQCSVKIPGDDEGTTAASTSLLVLVAPSAPVCILQGKAEYFHNVTLTCKSEEGSPLPAYDWKSNSVNNIPREFPPKTVQKNGALSLFNISRETSGFYICTSTNRIGSASCNFTLAVVPSSMNIGSTAAIIGGVVAGFLVLGILIYCCRKKGKKEKYAEGAPREMEFYDRDAPEAGEPYLDEKSNSEKKQVIQYEDKDTDHQTSYSEGPVGKKSDEDQHSYNSGKERHNGKGSDAGSQHYQGNQHDGYRGSRDHLDDQRDRSRGSRDRLDEQRERYGGSRDRLDEQRERYGGSRDRLDDQRERYGGSRDHLDVHHERYGGSRDRLDDQRERYGGSRDRLDDQRERYRGSRDRLDDQHERYGGSRDRLDDQRERYGGSRDRLADQRERYGGSRDRLDDHSDRYHGSQYE</sequence>
<dbReference type="Gene3D" id="2.60.40.10">
    <property type="entry name" value="Immunoglobulins"/>
    <property type="match status" value="2"/>
</dbReference>
<feature type="transmembrane region" description="Helical" evidence="2">
    <location>
        <begin position="247"/>
        <end position="267"/>
    </location>
</feature>
<evidence type="ECO:0000259" key="4">
    <source>
        <dbReference type="PROSITE" id="PS50835"/>
    </source>
</evidence>
<dbReference type="SUPFAM" id="SSF57997">
    <property type="entry name" value="Tropomyosin"/>
    <property type="match status" value="1"/>
</dbReference>
<feature type="compositionally biased region" description="Polar residues" evidence="1">
    <location>
        <begin position="354"/>
        <end position="363"/>
    </location>
</feature>
<dbReference type="RefSeq" id="XP_028249374.1">
    <property type="nucleotide sequence ID" value="XM_028393573.1"/>
</dbReference>
<dbReference type="InterPro" id="IPR042474">
    <property type="entry name" value="A33"/>
</dbReference>
<dbReference type="InterPro" id="IPR036179">
    <property type="entry name" value="Ig-like_dom_sf"/>
</dbReference>
<evidence type="ECO:0000313" key="6">
    <source>
        <dbReference type="RefSeq" id="XP_028249374.1"/>
    </source>
</evidence>
<gene>
    <name evidence="6" type="primary">LOC114426279</name>
</gene>
<keyword evidence="2" id="KW-0472">Membrane</keyword>
<dbReference type="InterPro" id="IPR013783">
    <property type="entry name" value="Ig-like_fold"/>
</dbReference>
<dbReference type="GO" id="GO:0005886">
    <property type="term" value="C:plasma membrane"/>
    <property type="evidence" value="ECO:0007669"/>
    <property type="project" value="InterPro"/>
</dbReference>
<dbReference type="Proteomes" id="UP000515145">
    <property type="component" value="Chromosome 21"/>
</dbReference>
<feature type="region of interest" description="Disordered" evidence="1">
    <location>
        <begin position="287"/>
        <end position="527"/>
    </location>
</feature>
<proteinExistence type="predicted"/>
<dbReference type="Pfam" id="PF13927">
    <property type="entry name" value="Ig_3"/>
    <property type="match status" value="1"/>
</dbReference>
<feature type="domain" description="Ig-like" evidence="4">
    <location>
        <begin position="20"/>
        <end position="140"/>
    </location>
</feature>
<name>A0A6P7HLD4_9TELE</name>
<feature type="compositionally biased region" description="Basic and acidic residues" evidence="1">
    <location>
        <begin position="299"/>
        <end position="320"/>
    </location>
</feature>
<dbReference type="PANTHER" id="PTHR44969">
    <property type="entry name" value="CELL SURFACE A33 ANTIGEN"/>
    <property type="match status" value="1"/>
</dbReference>
<reference evidence="6" key="1">
    <citation type="submission" date="2025-08" db="UniProtKB">
        <authorList>
            <consortium name="RefSeq"/>
        </authorList>
    </citation>
    <scope>IDENTIFICATION</scope>
</reference>
<dbReference type="InterPro" id="IPR013106">
    <property type="entry name" value="Ig_V-set"/>
</dbReference>
<feature type="signal peptide" evidence="3">
    <location>
        <begin position="1"/>
        <end position="24"/>
    </location>
</feature>
<evidence type="ECO:0000313" key="5">
    <source>
        <dbReference type="Proteomes" id="UP000515145"/>
    </source>
</evidence>
<dbReference type="AlphaFoldDB" id="A0A6P7HLD4"/>
<keyword evidence="5" id="KW-1185">Reference proteome</keyword>
<protein>
    <submittedName>
        <fullName evidence="6">Cell surface A33 antigen-like</fullName>
    </submittedName>
</protein>
<keyword evidence="2" id="KW-1133">Transmembrane helix</keyword>
<feature type="compositionally biased region" description="Basic and acidic residues" evidence="1">
    <location>
        <begin position="365"/>
        <end position="527"/>
    </location>
</feature>
<keyword evidence="3" id="KW-0732">Signal</keyword>
<accession>A0A6P7HLD4</accession>
<evidence type="ECO:0000256" key="3">
    <source>
        <dbReference type="SAM" id="SignalP"/>
    </source>
</evidence>
<organism evidence="5 6">
    <name type="scientific">Parambassis ranga</name>
    <name type="common">Indian glassy fish</name>
    <dbReference type="NCBI Taxonomy" id="210632"/>
    <lineage>
        <taxon>Eukaryota</taxon>
        <taxon>Metazoa</taxon>
        <taxon>Chordata</taxon>
        <taxon>Craniata</taxon>
        <taxon>Vertebrata</taxon>
        <taxon>Euteleostomi</taxon>
        <taxon>Actinopterygii</taxon>
        <taxon>Neopterygii</taxon>
        <taxon>Teleostei</taxon>
        <taxon>Neoteleostei</taxon>
        <taxon>Acanthomorphata</taxon>
        <taxon>Ovalentaria</taxon>
        <taxon>Ambassidae</taxon>
        <taxon>Parambassis</taxon>
    </lineage>
</organism>
<evidence type="ECO:0000256" key="1">
    <source>
        <dbReference type="SAM" id="MobiDB-lite"/>
    </source>
</evidence>
<dbReference type="InterPro" id="IPR003599">
    <property type="entry name" value="Ig_sub"/>
</dbReference>
<feature type="domain" description="Ig-like" evidence="4">
    <location>
        <begin position="147"/>
        <end position="235"/>
    </location>
</feature>
<keyword evidence="2" id="KW-0812">Transmembrane</keyword>
<feature type="chain" id="PRO_5028028306" evidence="3">
    <location>
        <begin position="25"/>
        <end position="527"/>
    </location>
</feature>
<dbReference type="PANTHER" id="PTHR44969:SF1">
    <property type="entry name" value="CELL SURFACE A33 ANTIGEN"/>
    <property type="match status" value="1"/>
</dbReference>
<evidence type="ECO:0000256" key="2">
    <source>
        <dbReference type="SAM" id="Phobius"/>
    </source>
</evidence>
<dbReference type="InterPro" id="IPR007110">
    <property type="entry name" value="Ig-like_dom"/>
</dbReference>
<dbReference type="Pfam" id="PF07686">
    <property type="entry name" value="V-set"/>
    <property type="match status" value="1"/>
</dbReference>
<dbReference type="SUPFAM" id="SSF48726">
    <property type="entry name" value="Immunoglobulin"/>
    <property type="match status" value="2"/>
</dbReference>
<dbReference type="GeneID" id="114426279"/>
<dbReference type="PROSITE" id="PS50835">
    <property type="entry name" value="IG_LIKE"/>
    <property type="match status" value="2"/>
</dbReference>
<dbReference type="InParanoid" id="A0A6P7HLD4"/>